<dbReference type="GeneID" id="19010902"/>
<dbReference type="RefSeq" id="XP_007508415.1">
    <property type="nucleotide sequence ID" value="XM_007508353.1"/>
</dbReference>
<evidence type="ECO:0000313" key="3">
    <source>
        <dbReference type="Proteomes" id="UP000198341"/>
    </source>
</evidence>
<dbReference type="KEGG" id="bpg:Bathy17g01490"/>
<keyword evidence="3" id="KW-1185">Reference proteome</keyword>
<evidence type="ECO:0000256" key="1">
    <source>
        <dbReference type="SAM" id="MobiDB-lite"/>
    </source>
</evidence>
<reference evidence="2 3" key="1">
    <citation type="submission" date="2011-10" db="EMBL/GenBank/DDBJ databases">
        <authorList>
            <person name="Genoscope - CEA"/>
        </authorList>
    </citation>
    <scope>NUCLEOTIDE SEQUENCE [LARGE SCALE GENOMIC DNA]</scope>
    <source>
        <strain evidence="2 3">RCC 1105</strain>
    </source>
</reference>
<feature type="compositionally biased region" description="Acidic residues" evidence="1">
    <location>
        <begin position="109"/>
        <end position="121"/>
    </location>
</feature>
<gene>
    <name evidence="2" type="ordered locus">Bathy17g01490</name>
</gene>
<organism evidence="2 3">
    <name type="scientific">Bathycoccus prasinos</name>
    <dbReference type="NCBI Taxonomy" id="41875"/>
    <lineage>
        <taxon>Eukaryota</taxon>
        <taxon>Viridiplantae</taxon>
        <taxon>Chlorophyta</taxon>
        <taxon>Mamiellophyceae</taxon>
        <taxon>Mamiellales</taxon>
        <taxon>Bathycoccaceae</taxon>
        <taxon>Bathycoccus</taxon>
    </lineage>
</organism>
<feature type="region of interest" description="Disordered" evidence="1">
    <location>
        <begin position="106"/>
        <end position="128"/>
    </location>
</feature>
<accession>K8ERF2</accession>
<protein>
    <submittedName>
        <fullName evidence="2">Uncharacterized protein</fullName>
    </submittedName>
</protein>
<dbReference type="Proteomes" id="UP000198341">
    <property type="component" value="Chromosome 17"/>
</dbReference>
<dbReference type="AlphaFoldDB" id="K8ERF2"/>
<dbReference type="EMBL" id="FO082262">
    <property type="protein sequence ID" value="CCO20519.1"/>
    <property type="molecule type" value="Genomic_DNA"/>
</dbReference>
<sequence>MRSRAAKATISSDGNVRDEEYAEEAAVKSSSVSINARSNETNPTTWIQLLCVGIVVGVVLSSSKSSAAAQKVHRSVKNAYQAHQKAKEGYLKAYRAMYLETILASTTKEEEEEEEEEEDVEDRQNNNSLDEYGLPLGNSWYSHVHIMKTAGSSFAKDIARRYYGACGNKGVSCMEELEDTEKMIAVYQKDTCSTKENSIWSTKNAEKRGYHNCAIVSEEIHMSDWSKWILNSIIHKNATKVALIPCRDPVSHFFSMNNYRNANVTKMFEDGKSCEEVLNNETIFYILEPQRFQIDMDNPTAPWDKLVLFKFDAIESVLKLLDKHLPLRNFPLESKKIMRSNKDRNPKNEQLNKCSEHDLALEMKKLWSYYEFCEKNLPEGRDIAVVEVSKDGKVLM</sequence>
<proteinExistence type="predicted"/>
<dbReference type="OrthoDB" id="46612at2759"/>
<name>K8ERF2_9CHLO</name>
<evidence type="ECO:0000313" key="2">
    <source>
        <dbReference type="EMBL" id="CCO20519.1"/>
    </source>
</evidence>